<dbReference type="Proteomes" id="UP000037751">
    <property type="component" value="Unassembled WGS sequence"/>
</dbReference>
<protein>
    <submittedName>
        <fullName evidence="8">Neutral amino acid permease</fullName>
    </submittedName>
</protein>
<evidence type="ECO:0000256" key="4">
    <source>
        <dbReference type="ARBA" id="ARBA00022989"/>
    </source>
</evidence>
<gene>
    <name evidence="8" type="ORF">Malapachy_3405</name>
</gene>
<evidence type="ECO:0000256" key="2">
    <source>
        <dbReference type="ARBA" id="ARBA00008066"/>
    </source>
</evidence>
<feature type="transmembrane region" description="Helical" evidence="6">
    <location>
        <begin position="176"/>
        <end position="195"/>
    </location>
</feature>
<keyword evidence="4 6" id="KW-1133">Transmembrane helix</keyword>
<comment type="caution">
    <text evidence="8">The sequence shown here is derived from an EMBL/GenBank/DDBJ whole genome shotgun (WGS) entry which is preliminary data.</text>
</comment>
<feature type="transmembrane region" description="Helical" evidence="6">
    <location>
        <begin position="207"/>
        <end position="231"/>
    </location>
</feature>
<dbReference type="InterPro" id="IPR013057">
    <property type="entry name" value="AA_transpt_TM"/>
</dbReference>
<reference evidence="8 9" key="1">
    <citation type="submission" date="2015-07" db="EMBL/GenBank/DDBJ databases">
        <title>Draft Genome Sequence of Malassezia furfur CBS1878 and Malassezia pachydermatis CBS1879.</title>
        <authorList>
            <person name="Triana S."/>
            <person name="Ohm R."/>
            <person name="Gonzalez A."/>
            <person name="DeCock H."/>
            <person name="Restrepo S."/>
            <person name="Celis A."/>
        </authorList>
    </citation>
    <scope>NUCLEOTIDE SEQUENCE [LARGE SCALE GENOMIC DNA]</scope>
    <source>
        <strain evidence="8 9">CBS 1879</strain>
    </source>
</reference>
<feature type="transmembrane region" description="Helical" evidence="6">
    <location>
        <begin position="134"/>
        <end position="156"/>
    </location>
</feature>
<dbReference type="PANTHER" id="PTHR22950:SF479">
    <property type="entry name" value="AMINO ACID TRANSPORTER (EUROFUNG)-RELATED"/>
    <property type="match status" value="1"/>
</dbReference>
<dbReference type="VEuPathDB" id="FungiDB:Malapachy_3405"/>
<dbReference type="GeneID" id="28729751"/>
<feature type="transmembrane region" description="Helical" evidence="6">
    <location>
        <begin position="411"/>
        <end position="430"/>
    </location>
</feature>
<feature type="transmembrane region" description="Helical" evidence="6">
    <location>
        <begin position="365"/>
        <end position="390"/>
    </location>
</feature>
<evidence type="ECO:0000313" key="8">
    <source>
        <dbReference type="EMBL" id="KOS16164.1"/>
    </source>
</evidence>
<keyword evidence="5 6" id="KW-0472">Membrane</keyword>
<name>A0A0M8MX98_9BASI</name>
<feature type="transmembrane region" description="Helical" evidence="6">
    <location>
        <begin position="104"/>
        <end position="128"/>
    </location>
</feature>
<feature type="transmembrane region" description="Helical" evidence="6">
    <location>
        <begin position="324"/>
        <end position="345"/>
    </location>
</feature>
<feature type="transmembrane region" description="Helical" evidence="6">
    <location>
        <begin position="238"/>
        <end position="260"/>
    </location>
</feature>
<dbReference type="RefSeq" id="XP_017993796.1">
    <property type="nucleotide sequence ID" value="XM_018137875.1"/>
</dbReference>
<dbReference type="EMBL" id="LGAV01000001">
    <property type="protein sequence ID" value="KOS16164.1"/>
    <property type="molecule type" value="Genomic_DNA"/>
</dbReference>
<feature type="transmembrane region" description="Helical" evidence="6">
    <location>
        <begin position="294"/>
        <end position="312"/>
    </location>
</feature>
<feature type="transmembrane region" description="Helical" evidence="6">
    <location>
        <begin position="436"/>
        <end position="455"/>
    </location>
</feature>
<dbReference type="GO" id="GO:0015179">
    <property type="term" value="F:L-amino acid transmembrane transporter activity"/>
    <property type="evidence" value="ECO:0007669"/>
    <property type="project" value="TreeGrafter"/>
</dbReference>
<dbReference type="Pfam" id="PF01490">
    <property type="entry name" value="Aa_trans"/>
    <property type="match status" value="1"/>
</dbReference>
<dbReference type="OrthoDB" id="40134at2759"/>
<evidence type="ECO:0000256" key="1">
    <source>
        <dbReference type="ARBA" id="ARBA00004141"/>
    </source>
</evidence>
<keyword evidence="3 6" id="KW-0812">Transmembrane</keyword>
<comment type="subcellular location">
    <subcellularLocation>
        <location evidence="1">Membrane</location>
        <topology evidence="1">Multi-pass membrane protein</topology>
    </subcellularLocation>
</comment>
<evidence type="ECO:0000256" key="3">
    <source>
        <dbReference type="ARBA" id="ARBA00022692"/>
    </source>
</evidence>
<comment type="similarity">
    <text evidence="2">Belongs to the amino acid/polyamine transporter 2 family.</text>
</comment>
<accession>A0A0M8MX98</accession>
<feature type="transmembrane region" description="Helical" evidence="6">
    <location>
        <begin position="476"/>
        <end position="500"/>
    </location>
</feature>
<dbReference type="STRING" id="77020.A0A0M8MX98"/>
<evidence type="ECO:0000256" key="6">
    <source>
        <dbReference type="SAM" id="Phobius"/>
    </source>
</evidence>
<dbReference type="AlphaFoldDB" id="A0A0M8MX98"/>
<feature type="domain" description="Amino acid transporter transmembrane" evidence="7">
    <location>
        <begin position="105"/>
        <end position="499"/>
    </location>
</feature>
<evidence type="ECO:0000259" key="7">
    <source>
        <dbReference type="Pfam" id="PF01490"/>
    </source>
</evidence>
<evidence type="ECO:0000256" key="5">
    <source>
        <dbReference type="ARBA" id="ARBA00023136"/>
    </source>
</evidence>
<organism evidence="8 9">
    <name type="scientific">Malassezia pachydermatis</name>
    <dbReference type="NCBI Taxonomy" id="77020"/>
    <lineage>
        <taxon>Eukaryota</taxon>
        <taxon>Fungi</taxon>
        <taxon>Dikarya</taxon>
        <taxon>Basidiomycota</taxon>
        <taxon>Ustilaginomycotina</taxon>
        <taxon>Malasseziomycetes</taxon>
        <taxon>Malasseziales</taxon>
        <taxon>Malasseziaceae</taxon>
        <taxon>Malassezia</taxon>
    </lineage>
</organism>
<proteinExistence type="inferred from homology"/>
<dbReference type="PANTHER" id="PTHR22950">
    <property type="entry name" value="AMINO ACID TRANSPORTER"/>
    <property type="match status" value="1"/>
</dbReference>
<evidence type="ECO:0000313" key="9">
    <source>
        <dbReference type="Proteomes" id="UP000037751"/>
    </source>
</evidence>
<dbReference type="GO" id="GO:0016020">
    <property type="term" value="C:membrane"/>
    <property type="evidence" value="ECO:0007669"/>
    <property type="project" value="UniProtKB-SubCell"/>
</dbReference>
<sequence length="522" mass="58023">MDPLWPDEAEVPRRTIVSYLFAHGDQALTRRIKYTEDISAIVTETQTEHEKDYDQEIVQEPIHATNEPTTETVKYKADTLDDGMLEGVNGAYTDNQPKPFPRTLGFFGAFFNMIAYAIALGILSIPVIVATIGIVPFILVTIFFCALSYYIGYMYWRLGMTFPGVHNLQQAGDLMYGKTGATFFVVAQFIFSVFLQGNHALLGGYAFWYLGWRSCMVVMVVVFAIISFIVSLPRSYKLFTAFAAISFTSIMTVVIIAMIASGVSGPANSKPGDPPKRVLAFGATPKYDPDFLDGMLGVMNIFISFGSIPAYLPVMAEMKDPRLFLRSLTLLMSCSLVLYLIVGTIMNYNLGQYVTSPSLGSLTTIMIKICYGLALPTILVAGCAIAQPTAKMFMINVFNSQRRHLLNNDRVVWIVWIVINVITWAIAFVLAEVIPFFSSLLALSSALFWSVFFLVAPLSYLYRHQYNYWGSWRNRVGFLVALAGIGLGFFFIIAGTWAAAISIRDQYTSGNVTAPFSCEIPQ</sequence>
<dbReference type="Gene3D" id="1.20.1740.10">
    <property type="entry name" value="Amino acid/polyamine transporter I"/>
    <property type="match status" value="1"/>
</dbReference>
<keyword evidence="9" id="KW-1185">Reference proteome</keyword>